<keyword evidence="4" id="KW-1185">Reference proteome</keyword>
<dbReference type="InterPro" id="IPR053150">
    <property type="entry name" value="Teicoplanin_resist-assoc"/>
</dbReference>
<feature type="transmembrane region" description="Helical" evidence="1">
    <location>
        <begin position="44"/>
        <end position="62"/>
    </location>
</feature>
<organism evidence="3 4">
    <name type="scientific">Pediococcus cellicola</name>
    <dbReference type="NCBI Taxonomy" id="319652"/>
    <lineage>
        <taxon>Bacteria</taxon>
        <taxon>Bacillati</taxon>
        <taxon>Bacillota</taxon>
        <taxon>Bacilli</taxon>
        <taxon>Lactobacillales</taxon>
        <taxon>Lactobacillaceae</taxon>
        <taxon>Pediococcus</taxon>
    </lineage>
</organism>
<dbReference type="Proteomes" id="UP000051568">
    <property type="component" value="Unassembled WGS sequence"/>
</dbReference>
<keyword evidence="1" id="KW-0812">Transmembrane</keyword>
<protein>
    <recommendedName>
        <fullName evidence="2">VanZ-like domain-containing protein</fullName>
    </recommendedName>
</protein>
<evidence type="ECO:0000313" key="4">
    <source>
        <dbReference type="Proteomes" id="UP000051568"/>
    </source>
</evidence>
<dbReference type="EMBL" id="JQBR01000006">
    <property type="protein sequence ID" value="KRN66086.1"/>
    <property type="molecule type" value="Genomic_DNA"/>
</dbReference>
<gene>
    <name evidence="3" type="ORF">IV80_GL001647</name>
</gene>
<accession>A0A0R2IRJ1</accession>
<feature type="transmembrane region" description="Helical" evidence="1">
    <location>
        <begin position="14"/>
        <end position="32"/>
    </location>
</feature>
<feature type="transmembrane region" description="Helical" evidence="1">
    <location>
        <begin position="121"/>
        <end position="138"/>
    </location>
</feature>
<comment type="caution">
    <text evidence="3">The sequence shown here is derived from an EMBL/GenBank/DDBJ whole genome shotgun (WGS) entry which is preliminary data.</text>
</comment>
<sequence length="191" mass="21838">METLIILGGGLMTALRYLPFVTISLLVTIYNIRKLKKNRSPFSILVRTTFIIYVVSVFYLIFTPGNYSFSMDAIFQTIHIGYAKVIVMPYRDYSMQAILNVIMTIPAGVYLYIFAFKHRPILFEVLFIALGIALFNEGGQFVLDQLIHINRTVDIMDVLHNGLGVVVGFYLMTPFNLFIRSEEKSLQNGKF</sequence>
<dbReference type="Pfam" id="PF04892">
    <property type="entry name" value="VanZ"/>
    <property type="match status" value="1"/>
</dbReference>
<dbReference type="InterPro" id="IPR006976">
    <property type="entry name" value="VanZ-like"/>
</dbReference>
<dbReference type="STRING" id="319652.IV80_GL001647"/>
<evidence type="ECO:0000256" key="1">
    <source>
        <dbReference type="SAM" id="Phobius"/>
    </source>
</evidence>
<evidence type="ECO:0000259" key="2">
    <source>
        <dbReference type="Pfam" id="PF04892"/>
    </source>
</evidence>
<dbReference type="PATRIC" id="fig|319652.3.peg.1669"/>
<dbReference type="OrthoDB" id="2247368at2"/>
<name>A0A0R2IRJ1_9LACO</name>
<feature type="transmembrane region" description="Helical" evidence="1">
    <location>
        <begin position="158"/>
        <end position="179"/>
    </location>
</feature>
<dbReference type="PANTHER" id="PTHR36834">
    <property type="entry name" value="MEMBRANE PROTEIN-RELATED"/>
    <property type="match status" value="1"/>
</dbReference>
<dbReference type="AlphaFoldDB" id="A0A0R2IRJ1"/>
<feature type="domain" description="VanZ-like" evidence="2">
    <location>
        <begin position="50"/>
        <end position="173"/>
    </location>
</feature>
<dbReference type="PANTHER" id="PTHR36834:SF1">
    <property type="entry name" value="INTEGRAL MEMBRANE PROTEIN"/>
    <property type="match status" value="1"/>
</dbReference>
<keyword evidence="1" id="KW-0472">Membrane</keyword>
<proteinExistence type="predicted"/>
<keyword evidence="1" id="KW-1133">Transmembrane helix</keyword>
<reference evidence="3 4" key="1">
    <citation type="journal article" date="2015" name="Genome Announc.">
        <title>Expanding the biotechnology potential of lactobacilli through comparative genomics of 213 strains and associated genera.</title>
        <authorList>
            <person name="Sun Z."/>
            <person name="Harris H.M."/>
            <person name="McCann A."/>
            <person name="Guo C."/>
            <person name="Argimon S."/>
            <person name="Zhang W."/>
            <person name="Yang X."/>
            <person name="Jeffery I.B."/>
            <person name="Cooney J.C."/>
            <person name="Kagawa T.F."/>
            <person name="Liu W."/>
            <person name="Song Y."/>
            <person name="Salvetti E."/>
            <person name="Wrobel A."/>
            <person name="Rasinkangas P."/>
            <person name="Parkhill J."/>
            <person name="Rea M.C."/>
            <person name="O'Sullivan O."/>
            <person name="Ritari J."/>
            <person name="Douillard F.P."/>
            <person name="Paul Ross R."/>
            <person name="Yang R."/>
            <person name="Briner A.E."/>
            <person name="Felis G.E."/>
            <person name="de Vos W.M."/>
            <person name="Barrangou R."/>
            <person name="Klaenhammer T.R."/>
            <person name="Caufield P.W."/>
            <person name="Cui Y."/>
            <person name="Zhang H."/>
            <person name="O'Toole P.W."/>
        </authorList>
    </citation>
    <scope>NUCLEOTIDE SEQUENCE [LARGE SCALE GENOMIC DNA]</scope>
    <source>
        <strain evidence="3 4">DSM 17757</strain>
    </source>
</reference>
<evidence type="ECO:0000313" key="3">
    <source>
        <dbReference type="EMBL" id="KRN66086.1"/>
    </source>
</evidence>
<feature type="transmembrane region" description="Helical" evidence="1">
    <location>
        <begin position="93"/>
        <end position="114"/>
    </location>
</feature>